<accession>A0AAD6HT11</accession>
<protein>
    <submittedName>
        <fullName evidence="3">Uncharacterized protein</fullName>
    </submittedName>
</protein>
<dbReference type="Proteomes" id="UP001215712">
    <property type="component" value="Unassembled WGS sequence"/>
</dbReference>
<evidence type="ECO:0000256" key="2">
    <source>
        <dbReference type="SAM" id="MobiDB-lite"/>
    </source>
</evidence>
<reference evidence="3" key="2">
    <citation type="submission" date="2023-01" db="EMBL/GenBank/DDBJ databases">
        <authorList>
            <person name="Petersen C."/>
        </authorList>
    </citation>
    <scope>NUCLEOTIDE SEQUENCE</scope>
    <source>
        <strain evidence="3">IBT 17514</strain>
    </source>
</reference>
<evidence type="ECO:0000313" key="4">
    <source>
        <dbReference type="Proteomes" id="UP001215712"/>
    </source>
</evidence>
<feature type="compositionally biased region" description="Basic residues" evidence="2">
    <location>
        <begin position="1"/>
        <end position="10"/>
    </location>
</feature>
<keyword evidence="1" id="KW-0175">Coiled coil</keyword>
<comment type="caution">
    <text evidence="3">The sequence shown here is derived from an EMBL/GenBank/DDBJ whole genome shotgun (WGS) entry which is preliminary data.</text>
</comment>
<proteinExistence type="predicted"/>
<reference evidence="3" key="1">
    <citation type="journal article" date="2023" name="IMA Fungus">
        <title>Comparative genomic study of the Penicillium genus elucidates a diverse pangenome and 15 lateral gene transfer events.</title>
        <authorList>
            <person name="Petersen C."/>
            <person name="Sorensen T."/>
            <person name="Nielsen M.R."/>
            <person name="Sondergaard T.E."/>
            <person name="Sorensen J.L."/>
            <person name="Fitzpatrick D.A."/>
            <person name="Frisvad J.C."/>
            <person name="Nielsen K.L."/>
        </authorList>
    </citation>
    <scope>NUCLEOTIDE SEQUENCE</scope>
    <source>
        <strain evidence="3">IBT 17514</strain>
    </source>
</reference>
<organism evidence="3 4">
    <name type="scientific">Penicillium malachiteum</name>
    <dbReference type="NCBI Taxonomy" id="1324776"/>
    <lineage>
        <taxon>Eukaryota</taxon>
        <taxon>Fungi</taxon>
        <taxon>Dikarya</taxon>
        <taxon>Ascomycota</taxon>
        <taxon>Pezizomycotina</taxon>
        <taxon>Eurotiomycetes</taxon>
        <taxon>Eurotiomycetidae</taxon>
        <taxon>Eurotiales</taxon>
        <taxon>Aspergillaceae</taxon>
        <taxon>Penicillium</taxon>
    </lineage>
</organism>
<feature type="region of interest" description="Disordered" evidence="2">
    <location>
        <begin position="1"/>
        <end position="160"/>
    </location>
</feature>
<feature type="compositionally biased region" description="Basic and acidic residues" evidence="2">
    <location>
        <begin position="49"/>
        <end position="58"/>
    </location>
</feature>
<evidence type="ECO:0000256" key="1">
    <source>
        <dbReference type="SAM" id="Coils"/>
    </source>
</evidence>
<name>A0AAD6HT11_9EURO</name>
<sequence>MNSPPKRRRSANIAGDAGGASHLTMPGPAIVSSGRLSFQSPTRSSLAKSHPEVLERALSRSPSRQRTSRETLGEQPDRSTVGLRGRKALRPSLGGMSSPLKERQMPDNSPLLSPAKRPSGIQSFTKPPRRLSRKIVPGDFWFGSPTKKEPYPTEEDLSNTPEGQLALELGSATQQADTRGAIDVGFDGAFDDNFMEPDLPPTPTQLGLEKAPDRPRGLLSSSPSARHEKNRKRKAIDAIQGSPLKTMRFRHQSPETSVSDIDMDDAGLSVAALEKRKLRKSLTAELQKLKDDVAELTEWTAKIESNSSLNDDPHKLDHFLDLLSEESSHINRSMPRHAPVPISSLLCTLLPFSKNIPRPSHQTSPLPTNPFALKESSQAPSYLTVFAPLALQTSTSRSTASRTSTIVETHTLTFTPPSPFPTSLYNISVVYETDPEAQAIVSVSVPTRSNSKKRRVPEVLRRWIEARLANPLLKLDVATLCWGVNRYWEASISRAELWAYIDHKYGIGEKKGDLPKSQPGVLMLSELRRLIPHLERSTMVIKSKSKSERNAPRVLLSNALTIDDWTGEPQLRPELSVSTSSSSGASKKIDQETKKLFHALVHEDNAGSIQASVGSFSLDAIIRATEGAMGALFGRD</sequence>
<gene>
    <name evidence="3" type="ORF">N7493_003025</name>
</gene>
<dbReference type="EMBL" id="JAQJAN010000003">
    <property type="protein sequence ID" value="KAJ5734239.1"/>
    <property type="molecule type" value="Genomic_DNA"/>
</dbReference>
<feature type="compositionally biased region" description="Basic and acidic residues" evidence="2">
    <location>
        <begin position="67"/>
        <end position="77"/>
    </location>
</feature>
<evidence type="ECO:0000313" key="3">
    <source>
        <dbReference type="EMBL" id="KAJ5734239.1"/>
    </source>
</evidence>
<dbReference type="AlphaFoldDB" id="A0AAD6HT11"/>
<feature type="compositionally biased region" description="Polar residues" evidence="2">
    <location>
        <begin position="34"/>
        <end position="47"/>
    </location>
</feature>
<feature type="coiled-coil region" evidence="1">
    <location>
        <begin position="272"/>
        <end position="299"/>
    </location>
</feature>
<keyword evidence="4" id="KW-1185">Reference proteome</keyword>
<feature type="region of interest" description="Disordered" evidence="2">
    <location>
        <begin position="200"/>
        <end position="234"/>
    </location>
</feature>